<evidence type="ECO:0000256" key="3">
    <source>
        <dbReference type="SAM" id="Phobius"/>
    </source>
</evidence>
<keyword evidence="5" id="KW-1185">Reference proteome</keyword>
<evidence type="ECO:0000313" key="5">
    <source>
        <dbReference type="Proteomes" id="UP000298061"/>
    </source>
</evidence>
<organism evidence="4 5">
    <name type="scientific">Hericium alpestre</name>
    <dbReference type="NCBI Taxonomy" id="135208"/>
    <lineage>
        <taxon>Eukaryota</taxon>
        <taxon>Fungi</taxon>
        <taxon>Dikarya</taxon>
        <taxon>Basidiomycota</taxon>
        <taxon>Agaricomycotina</taxon>
        <taxon>Agaricomycetes</taxon>
        <taxon>Russulales</taxon>
        <taxon>Hericiaceae</taxon>
        <taxon>Hericium</taxon>
    </lineage>
</organism>
<evidence type="ECO:0008006" key="6">
    <source>
        <dbReference type="Google" id="ProtNLM"/>
    </source>
</evidence>
<evidence type="ECO:0000256" key="1">
    <source>
        <dbReference type="ARBA" id="ARBA00022801"/>
    </source>
</evidence>
<reference evidence="4 5" key="1">
    <citation type="submission" date="2019-02" db="EMBL/GenBank/DDBJ databases">
        <title>Genome sequencing of the rare red list fungi Hericium alpestre (H. flagellum).</title>
        <authorList>
            <person name="Buettner E."/>
            <person name="Kellner H."/>
        </authorList>
    </citation>
    <scope>NUCLEOTIDE SEQUENCE [LARGE SCALE GENOMIC DNA]</scope>
    <source>
        <strain evidence="4 5">DSM 108284</strain>
    </source>
</reference>
<dbReference type="GO" id="GO:0008081">
    <property type="term" value="F:phosphoric diester hydrolase activity"/>
    <property type="evidence" value="ECO:0007669"/>
    <property type="project" value="TreeGrafter"/>
</dbReference>
<sequence>MAAKEVHDESGSYSVQVPDTNLRILSVNTQYWYKQNLWLYDRDEQIADPNGLFAFMVDQFQIAEDASQRVWIIGHIPSGKADFAHDQSNYYNQIVQRYNNTIAAQFFGHIHKARTRPYVVDQFEIAYSDWDNRNADTADSIIFIGPALTPSSMSLVNTTLNVLTNSPQAEILHSNFMVLTQIRTSKYLESKLSTKMLVFVTLLLAHTLLVRASLQDGIISAFNNATDCTSCRASVLPALPALAREGDGAFAKTMTSICQTLHTHDDDICAGEMQLSGLIMAHDLRQFTVNGTTATKFCEAVFGVCQQPSVTPYTVPSPRSRPSKPTTFTSKGRTPFQVVHLSDVHIGRQYTVARDGNCTKNICCRKYADQTGPVTEPAGPFGNHGCDSPSTFADSLVQAVNTIGAKASFSIFTGDIVEGATWLVTKGFVQPRLYFAVSSSEWFGSEVSLDLAAWDFQMAQGIHIPVYPAIGTLLSLMLITIKVMTMIYFTETSVDSVPINSFSRNITKTSGNPQWVFDIQSALWE</sequence>
<feature type="non-terminal residue" evidence="4">
    <location>
        <position position="525"/>
    </location>
</feature>
<dbReference type="PANTHER" id="PTHR10340:SF34">
    <property type="entry name" value="SPHINGOMYELIN PHOSPHODIESTERASE"/>
    <property type="match status" value="1"/>
</dbReference>
<proteinExistence type="predicted"/>
<comment type="caution">
    <text evidence="4">The sequence shown here is derived from an EMBL/GenBank/DDBJ whole genome shotgun (WGS) entry which is preliminary data.</text>
</comment>
<keyword evidence="3" id="KW-0812">Transmembrane</keyword>
<dbReference type="PANTHER" id="PTHR10340">
    <property type="entry name" value="SPHINGOMYELIN PHOSPHODIESTERASE"/>
    <property type="match status" value="1"/>
</dbReference>
<keyword evidence="2" id="KW-0325">Glycoprotein</keyword>
<evidence type="ECO:0000313" key="4">
    <source>
        <dbReference type="EMBL" id="TFY73601.1"/>
    </source>
</evidence>
<name>A0A4Y9ZIE7_9AGAM</name>
<protein>
    <recommendedName>
        <fullName evidence="6">Calcineurin-like phosphoesterase domain-containing protein</fullName>
    </recommendedName>
</protein>
<dbReference type="STRING" id="135208.A0A4Y9ZIE7"/>
<dbReference type="SUPFAM" id="SSF56300">
    <property type="entry name" value="Metallo-dependent phosphatases"/>
    <property type="match status" value="2"/>
</dbReference>
<accession>A0A4Y9ZIE7</accession>
<gene>
    <name evidence="4" type="ORF">EWM64_g10411</name>
</gene>
<keyword evidence="1" id="KW-0378">Hydrolase</keyword>
<evidence type="ECO:0000256" key="2">
    <source>
        <dbReference type="ARBA" id="ARBA00023180"/>
    </source>
</evidence>
<keyword evidence="3" id="KW-0472">Membrane</keyword>
<keyword evidence="3" id="KW-1133">Transmembrane helix</keyword>
<feature type="transmembrane region" description="Helical" evidence="3">
    <location>
        <begin position="466"/>
        <end position="489"/>
    </location>
</feature>
<dbReference type="AlphaFoldDB" id="A0A4Y9ZIE7"/>
<dbReference type="GO" id="GO:0005615">
    <property type="term" value="C:extracellular space"/>
    <property type="evidence" value="ECO:0007669"/>
    <property type="project" value="TreeGrafter"/>
</dbReference>
<dbReference type="EMBL" id="SFCI01002707">
    <property type="protein sequence ID" value="TFY73601.1"/>
    <property type="molecule type" value="Genomic_DNA"/>
</dbReference>
<dbReference type="Proteomes" id="UP000298061">
    <property type="component" value="Unassembled WGS sequence"/>
</dbReference>
<dbReference type="InterPro" id="IPR029052">
    <property type="entry name" value="Metallo-depent_PP-like"/>
</dbReference>
<dbReference type="OrthoDB" id="282973at2759"/>